<protein>
    <submittedName>
        <fullName evidence="2">Uncharacterized protein</fullName>
    </submittedName>
</protein>
<dbReference type="EMBL" id="RCHS01001562">
    <property type="protein sequence ID" value="RMX52855.1"/>
    <property type="molecule type" value="Genomic_DNA"/>
</dbReference>
<name>A0A3M6UGR5_POCDA</name>
<comment type="caution">
    <text evidence="2">The sequence shown here is derived from an EMBL/GenBank/DDBJ whole genome shotgun (WGS) entry which is preliminary data.</text>
</comment>
<feature type="region of interest" description="Disordered" evidence="1">
    <location>
        <begin position="141"/>
        <end position="175"/>
    </location>
</feature>
<dbReference type="AlphaFoldDB" id="A0A3M6UGR5"/>
<organism evidence="2 3">
    <name type="scientific">Pocillopora damicornis</name>
    <name type="common">Cauliflower coral</name>
    <name type="synonym">Millepora damicornis</name>
    <dbReference type="NCBI Taxonomy" id="46731"/>
    <lineage>
        <taxon>Eukaryota</taxon>
        <taxon>Metazoa</taxon>
        <taxon>Cnidaria</taxon>
        <taxon>Anthozoa</taxon>
        <taxon>Hexacorallia</taxon>
        <taxon>Scleractinia</taxon>
        <taxon>Astrocoeniina</taxon>
        <taxon>Pocilloporidae</taxon>
        <taxon>Pocillopora</taxon>
    </lineage>
</organism>
<proteinExistence type="predicted"/>
<sequence>MGPSYPLRQPIRKQDSLRISQGRRQLYDKYETPLTPQSAWDSNVGRSSMDASVSGAQKNSKQDWGINGKRGWGITGGYNGRNWGVSGSYGRNNGKSSLGISGGLGNNGPQGWHVGFGYQKKFGKQYEQSLLSAKSVERLQKIQPTGELPIEKSRSTPKRPTLQHSDEIKVNAPMI</sequence>
<dbReference type="Proteomes" id="UP000275408">
    <property type="component" value="Unassembled WGS sequence"/>
</dbReference>
<reference evidence="2 3" key="1">
    <citation type="journal article" date="2018" name="Sci. Rep.">
        <title>Comparative analysis of the Pocillopora damicornis genome highlights role of immune system in coral evolution.</title>
        <authorList>
            <person name="Cunning R."/>
            <person name="Bay R.A."/>
            <person name="Gillette P."/>
            <person name="Baker A.C."/>
            <person name="Traylor-Knowles N."/>
        </authorList>
    </citation>
    <scope>NUCLEOTIDE SEQUENCE [LARGE SCALE GENOMIC DNA]</scope>
    <source>
        <strain evidence="2">RSMAS</strain>
        <tissue evidence="2">Whole animal</tissue>
    </source>
</reference>
<gene>
    <name evidence="2" type="ORF">pdam_00011335</name>
</gene>
<feature type="compositionally biased region" description="Polar residues" evidence="1">
    <location>
        <begin position="34"/>
        <end position="59"/>
    </location>
</feature>
<evidence type="ECO:0000313" key="3">
    <source>
        <dbReference type="Proteomes" id="UP000275408"/>
    </source>
</evidence>
<feature type="region of interest" description="Disordered" evidence="1">
    <location>
        <begin position="1"/>
        <end position="71"/>
    </location>
</feature>
<keyword evidence="3" id="KW-1185">Reference proteome</keyword>
<evidence type="ECO:0000256" key="1">
    <source>
        <dbReference type="SAM" id="MobiDB-lite"/>
    </source>
</evidence>
<accession>A0A3M6UGR5</accession>
<evidence type="ECO:0000313" key="2">
    <source>
        <dbReference type="EMBL" id="RMX52855.1"/>
    </source>
</evidence>